<sequence>MDKLDSMLSTCEISYLEFRFDHIISALIMCCIALELPKVPGDYIEYGSREILILKRLFTIRISGETYNKTRYVD</sequence>
<dbReference type="AlphaFoldDB" id="A0A8H3QS29"/>
<dbReference type="Proteomes" id="UP000615446">
    <property type="component" value="Unassembled WGS sequence"/>
</dbReference>
<evidence type="ECO:0000313" key="1">
    <source>
        <dbReference type="EMBL" id="GES89407.1"/>
    </source>
</evidence>
<evidence type="ECO:0000313" key="2">
    <source>
        <dbReference type="Proteomes" id="UP000615446"/>
    </source>
</evidence>
<comment type="caution">
    <text evidence="1">The sequence shown here is derived from an EMBL/GenBank/DDBJ whole genome shotgun (WGS) entry which is preliminary data.</text>
</comment>
<protein>
    <submittedName>
        <fullName evidence="1">Uncharacterized protein</fullName>
    </submittedName>
</protein>
<name>A0A8H3QS29_9GLOM</name>
<dbReference type="EMBL" id="BLAL01000187">
    <property type="protein sequence ID" value="GES89407.1"/>
    <property type="molecule type" value="Genomic_DNA"/>
</dbReference>
<accession>A0A8H3QS29</accession>
<proteinExistence type="predicted"/>
<gene>
    <name evidence="1" type="ORF">RCL2_001630600</name>
</gene>
<organism evidence="1 2">
    <name type="scientific">Rhizophagus clarus</name>
    <dbReference type="NCBI Taxonomy" id="94130"/>
    <lineage>
        <taxon>Eukaryota</taxon>
        <taxon>Fungi</taxon>
        <taxon>Fungi incertae sedis</taxon>
        <taxon>Mucoromycota</taxon>
        <taxon>Glomeromycotina</taxon>
        <taxon>Glomeromycetes</taxon>
        <taxon>Glomerales</taxon>
        <taxon>Glomeraceae</taxon>
        <taxon>Rhizophagus</taxon>
    </lineage>
</organism>
<reference evidence="1" key="1">
    <citation type="submission" date="2019-10" db="EMBL/GenBank/DDBJ databases">
        <title>Conservation and host-specific expression of non-tandemly repeated heterogenous ribosome RNA gene in arbuscular mycorrhizal fungi.</title>
        <authorList>
            <person name="Maeda T."/>
            <person name="Kobayashi Y."/>
            <person name="Nakagawa T."/>
            <person name="Ezawa T."/>
            <person name="Yamaguchi K."/>
            <person name="Bino T."/>
            <person name="Nishimoto Y."/>
            <person name="Shigenobu S."/>
            <person name="Kawaguchi M."/>
        </authorList>
    </citation>
    <scope>NUCLEOTIDE SEQUENCE</scope>
    <source>
        <strain evidence="1">HR1</strain>
    </source>
</reference>